<sequence length="101" mass="11917">MDYFELFQSKTVENAEELMDLDSSRKFIAEKALRKVFKNIRIEELSLQMHTISLNLGNWPECSYNTVSASMWIRHKGKQIASYKTLYTFDGEAEDDFFDIF</sequence>
<dbReference type="RefSeq" id="WP_073278812.1">
    <property type="nucleotide sequence ID" value="NZ_FRAC01000024.1"/>
</dbReference>
<proteinExistence type="predicted"/>
<reference evidence="1 2" key="1">
    <citation type="submission" date="2016-11" db="EMBL/GenBank/DDBJ databases">
        <authorList>
            <person name="Jaros S."/>
            <person name="Januszkiewicz K."/>
            <person name="Wedrychowicz H."/>
        </authorList>
    </citation>
    <scope>NUCLEOTIDE SEQUENCE [LARGE SCALE GENOMIC DNA]</scope>
    <source>
        <strain evidence="1 2">DSM 15929</strain>
    </source>
</reference>
<dbReference type="AlphaFoldDB" id="A0A1M6Y3U0"/>
<accession>A0A1M6Y3U0</accession>
<dbReference type="EMBL" id="FRAC01000024">
    <property type="protein sequence ID" value="SHL12907.1"/>
    <property type="molecule type" value="Genomic_DNA"/>
</dbReference>
<name>A0A1M6Y3U0_9FIRM</name>
<protein>
    <submittedName>
        <fullName evidence="1">Uncharacterized protein</fullName>
    </submittedName>
</protein>
<evidence type="ECO:0000313" key="1">
    <source>
        <dbReference type="EMBL" id="SHL12907.1"/>
    </source>
</evidence>
<evidence type="ECO:0000313" key="2">
    <source>
        <dbReference type="Proteomes" id="UP000184386"/>
    </source>
</evidence>
<keyword evidence="2" id="KW-1185">Reference proteome</keyword>
<dbReference type="Proteomes" id="UP000184386">
    <property type="component" value="Unassembled WGS sequence"/>
</dbReference>
<dbReference type="OrthoDB" id="2082543at2"/>
<organism evidence="1 2">
    <name type="scientific">Anaerocolumna jejuensis DSM 15929</name>
    <dbReference type="NCBI Taxonomy" id="1121322"/>
    <lineage>
        <taxon>Bacteria</taxon>
        <taxon>Bacillati</taxon>
        <taxon>Bacillota</taxon>
        <taxon>Clostridia</taxon>
        <taxon>Lachnospirales</taxon>
        <taxon>Lachnospiraceae</taxon>
        <taxon>Anaerocolumna</taxon>
    </lineage>
</organism>
<gene>
    <name evidence="1" type="ORF">SAMN02745136_04136</name>
</gene>